<dbReference type="GO" id="GO:0016020">
    <property type="term" value="C:membrane"/>
    <property type="evidence" value="ECO:0007669"/>
    <property type="project" value="UniProtKB-SubCell"/>
</dbReference>
<accession>A0A8B7XM98</accession>
<evidence type="ECO:0000256" key="2">
    <source>
        <dbReference type="ARBA" id="ARBA00007647"/>
    </source>
</evidence>
<evidence type="ECO:0000256" key="7">
    <source>
        <dbReference type="ARBA" id="ARBA00023136"/>
    </source>
</evidence>
<keyword evidence="3 8" id="KW-0328">Glycosyltransferase</keyword>
<dbReference type="GO" id="GO:0016757">
    <property type="term" value="F:glycosyltransferase activity"/>
    <property type="evidence" value="ECO:0007669"/>
    <property type="project" value="UniProtKB-UniRule"/>
</dbReference>
<evidence type="ECO:0000313" key="9">
    <source>
        <dbReference type="Proteomes" id="UP000694845"/>
    </source>
</evidence>
<dbReference type="PANTHER" id="PTHR21461:SF87">
    <property type="entry name" value="GH12965P"/>
    <property type="match status" value="1"/>
</dbReference>
<dbReference type="Pfam" id="PF01697">
    <property type="entry name" value="Glyco_transf_92"/>
    <property type="match status" value="1"/>
</dbReference>
<dbReference type="RefSeq" id="XP_022081939.1">
    <property type="nucleotide sequence ID" value="XM_022226247.1"/>
</dbReference>
<dbReference type="GO" id="GO:0005737">
    <property type="term" value="C:cytoplasm"/>
    <property type="evidence" value="ECO:0007669"/>
    <property type="project" value="TreeGrafter"/>
</dbReference>
<evidence type="ECO:0000256" key="1">
    <source>
        <dbReference type="ARBA" id="ARBA00004167"/>
    </source>
</evidence>
<dbReference type="OrthoDB" id="2526284at2759"/>
<evidence type="ECO:0000256" key="4">
    <source>
        <dbReference type="ARBA" id="ARBA00022679"/>
    </source>
</evidence>
<reference evidence="10" key="1">
    <citation type="submission" date="2025-08" db="UniProtKB">
        <authorList>
            <consortium name="RefSeq"/>
        </authorList>
    </citation>
    <scope>IDENTIFICATION</scope>
</reference>
<evidence type="ECO:0000256" key="6">
    <source>
        <dbReference type="ARBA" id="ARBA00022989"/>
    </source>
</evidence>
<sequence>MPTHSFRRSLEMFSSMILIFQMFAVFYYTIQTETRNLWRKERNGSDSSPRLYDPSCYLELKLEKSSMPIIHSVFADPISHEVVAVGVRFWFENWHEDSFFCEFRGPKGRVLIRVADPILKDYQRFGARAQYVFVLTCPVPEPLYGMQKLTLALRRASNTSLAYENITVCHSQPREGKKRFLSMCTMLKDMDVAVPKWLDYHRYLGVEHVYIYDNSNTSTLHQTVRQYVDSGFLTIIPWAHAYSPGKTYLEVQIAHENDCLWRNRHWADWMIKIDVDEFLQPMDPSVPLITDILRKYNEFMKSIGSLRVQNWFFCRGWNQTRISNQTQHHHESVFERNQFRSRKPTPVNTGRDKAVVRPINVHFFKIHGVKLGGDTITLSPQTEMRMVHYRGDNRLHSGFRCSDKQPTKDSSMCRLWAKMQGFEMTGHQRAMELNCL</sequence>
<evidence type="ECO:0000256" key="8">
    <source>
        <dbReference type="RuleBase" id="RU366017"/>
    </source>
</evidence>
<proteinExistence type="inferred from homology"/>
<keyword evidence="4 8" id="KW-0808">Transferase</keyword>
<dbReference type="KEGG" id="aplc:110974529"/>
<organism evidence="9 10">
    <name type="scientific">Acanthaster planci</name>
    <name type="common">Crown-of-thorns starfish</name>
    <dbReference type="NCBI Taxonomy" id="133434"/>
    <lineage>
        <taxon>Eukaryota</taxon>
        <taxon>Metazoa</taxon>
        <taxon>Echinodermata</taxon>
        <taxon>Eleutherozoa</taxon>
        <taxon>Asterozoa</taxon>
        <taxon>Asteroidea</taxon>
        <taxon>Valvatacea</taxon>
        <taxon>Valvatida</taxon>
        <taxon>Acanthasteridae</taxon>
        <taxon>Acanthaster</taxon>
    </lineage>
</organism>
<dbReference type="OMA" id="NVHFFKI"/>
<dbReference type="InterPro" id="IPR008166">
    <property type="entry name" value="Glyco_transf_92"/>
</dbReference>
<dbReference type="EC" id="2.4.1.-" evidence="8"/>
<evidence type="ECO:0000256" key="3">
    <source>
        <dbReference type="ARBA" id="ARBA00022676"/>
    </source>
</evidence>
<keyword evidence="6 8" id="KW-1133">Transmembrane helix</keyword>
<keyword evidence="9" id="KW-1185">Reference proteome</keyword>
<comment type="subcellular location">
    <subcellularLocation>
        <location evidence="1">Membrane</location>
        <topology evidence="1">Single-pass membrane protein</topology>
    </subcellularLocation>
</comment>
<dbReference type="PANTHER" id="PTHR21461">
    <property type="entry name" value="GLYCOSYLTRANSFERASE FAMILY 92 PROTEIN"/>
    <property type="match status" value="1"/>
</dbReference>
<dbReference type="AlphaFoldDB" id="A0A8B7XM98"/>
<gene>
    <name evidence="10" type="primary">LOC110974529</name>
</gene>
<evidence type="ECO:0000256" key="5">
    <source>
        <dbReference type="ARBA" id="ARBA00022692"/>
    </source>
</evidence>
<comment type="similarity">
    <text evidence="2 8">Belongs to the glycosyltransferase 92 family.</text>
</comment>
<protein>
    <recommendedName>
        <fullName evidence="8">Glycosyltransferase family 92 protein</fullName>
        <ecNumber evidence="8">2.4.1.-</ecNumber>
    </recommendedName>
</protein>
<dbReference type="Proteomes" id="UP000694845">
    <property type="component" value="Unplaced"/>
</dbReference>
<feature type="transmembrane region" description="Helical" evidence="8">
    <location>
        <begin position="12"/>
        <end position="30"/>
    </location>
</feature>
<name>A0A8B7XM98_ACAPL</name>
<keyword evidence="5 8" id="KW-0812">Transmembrane</keyword>
<keyword evidence="7 8" id="KW-0472">Membrane</keyword>
<dbReference type="GeneID" id="110974529"/>
<evidence type="ECO:0000313" key="10">
    <source>
        <dbReference type="RefSeq" id="XP_022081939.1"/>
    </source>
</evidence>